<dbReference type="Gene3D" id="3.40.50.300">
    <property type="entry name" value="P-loop containing nucleotide triphosphate hydrolases"/>
    <property type="match status" value="1"/>
</dbReference>
<comment type="caution">
    <text evidence="6">The sequence shown here is derived from an EMBL/GenBank/DDBJ whole genome shotgun (WGS) entry which is preliminary data.</text>
</comment>
<evidence type="ECO:0000256" key="3">
    <source>
        <dbReference type="ARBA" id="ARBA00022840"/>
    </source>
</evidence>
<dbReference type="SUPFAM" id="SSF52540">
    <property type="entry name" value="P-loop containing nucleoside triphosphate hydrolases"/>
    <property type="match status" value="1"/>
</dbReference>
<feature type="domain" description="Bacterial type II secretion system protein E" evidence="4">
    <location>
        <begin position="219"/>
        <end position="599"/>
    </location>
</feature>
<reference evidence="6" key="1">
    <citation type="submission" date="2019-11" db="EMBL/GenBank/DDBJ databases">
        <title>Microbial mats filling the niche in hypersaline microbial mats.</title>
        <authorList>
            <person name="Wong H.L."/>
            <person name="Macleod F.I."/>
            <person name="White R.A. III"/>
            <person name="Burns B.P."/>
        </authorList>
    </citation>
    <scope>NUCLEOTIDE SEQUENCE</scope>
    <source>
        <strain evidence="6">Rbin_158</strain>
    </source>
</reference>
<keyword evidence="3" id="KW-0067">ATP-binding</keyword>
<keyword evidence="2" id="KW-0547">Nucleotide-binding</keyword>
<name>A0A9D5JWI3_9BACT</name>
<dbReference type="AlphaFoldDB" id="A0A9D5JWI3"/>
<evidence type="ECO:0000313" key="7">
    <source>
        <dbReference type="Proteomes" id="UP000649604"/>
    </source>
</evidence>
<feature type="domain" description="Type II secretion system protein GspE N-terminal" evidence="5">
    <location>
        <begin position="87"/>
        <end position="173"/>
    </location>
</feature>
<dbReference type="Gene3D" id="3.30.450.90">
    <property type="match status" value="1"/>
</dbReference>
<proteinExistence type="inferred from homology"/>
<dbReference type="PANTHER" id="PTHR30258">
    <property type="entry name" value="TYPE II SECRETION SYSTEM PROTEIN GSPE-RELATED"/>
    <property type="match status" value="1"/>
</dbReference>
<dbReference type="GO" id="GO:0005524">
    <property type="term" value="F:ATP binding"/>
    <property type="evidence" value="ECO:0007669"/>
    <property type="project" value="UniProtKB-KW"/>
</dbReference>
<accession>A0A9D5JWI3</accession>
<dbReference type="SUPFAM" id="SSF160246">
    <property type="entry name" value="EspE N-terminal domain-like"/>
    <property type="match status" value="1"/>
</dbReference>
<protein>
    <submittedName>
        <fullName evidence="6">Type II/IV secretion system protein</fullName>
    </submittedName>
</protein>
<dbReference type="Gene3D" id="3.30.300.160">
    <property type="entry name" value="Type II secretion system, protein E, N-terminal domain"/>
    <property type="match status" value="1"/>
</dbReference>
<dbReference type="GO" id="GO:0005886">
    <property type="term" value="C:plasma membrane"/>
    <property type="evidence" value="ECO:0007669"/>
    <property type="project" value="TreeGrafter"/>
</dbReference>
<evidence type="ECO:0000256" key="2">
    <source>
        <dbReference type="ARBA" id="ARBA00022741"/>
    </source>
</evidence>
<comment type="similarity">
    <text evidence="1">Belongs to the GSP E family.</text>
</comment>
<evidence type="ECO:0000313" key="6">
    <source>
        <dbReference type="EMBL" id="MBD3325207.1"/>
    </source>
</evidence>
<gene>
    <name evidence="6" type="ORF">GF339_11525</name>
</gene>
<dbReference type="Pfam" id="PF05157">
    <property type="entry name" value="MshEN"/>
    <property type="match status" value="1"/>
</dbReference>
<evidence type="ECO:0000259" key="5">
    <source>
        <dbReference type="Pfam" id="PF05157"/>
    </source>
</evidence>
<dbReference type="GO" id="GO:0016887">
    <property type="term" value="F:ATP hydrolysis activity"/>
    <property type="evidence" value="ECO:0007669"/>
    <property type="project" value="TreeGrafter"/>
</dbReference>
<dbReference type="PANTHER" id="PTHR30258:SF13">
    <property type="entry name" value="SECRETION PATHWAY ATPASE-RELATED"/>
    <property type="match status" value="1"/>
</dbReference>
<dbReference type="InterPro" id="IPR001482">
    <property type="entry name" value="T2SS/T4SS_dom"/>
</dbReference>
<evidence type="ECO:0000256" key="1">
    <source>
        <dbReference type="ARBA" id="ARBA00006611"/>
    </source>
</evidence>
<dbReference type="InterPro" id="IPR027417">
    <property type="entry name" value="P-loop_NTPase"/>
</dbReference>
<dbReference type="CDD" id="cd01129">
    <property type="entry name" value="PulE-GspE-like"/>
    <property type="match status" value="1"/>
</dbReference>
<dbReference type="Pfam" id="PF00437">
    <property type="entry name" value="T2SSE"/>
    <property type="match status" value="1"/>
</dbReference>
<dbReference type="Proteomes" id="UP000649604">
    <property type="component" value="Unassembled WGS sequence"/>
</dbReference>
<evidence type="ECO:0000259" key="4">
    <source>
        <dbReference type="Pfam" id="PF00437"/>
    </source>
</evidence>
<dbReference type="EMBL" id="WJJP01000374">
    <property type="protein sequence ID" value="MBD3325207.1"/>
    <property type="molecule type" value="Genomic_DNA"/>
</dbReference>
<organism evidence="6 7">
    <name type="scientific">candidate division KSB3 bacterium</name>
    <dbReference type="NCBI Taxonomy" id="2044937"/>
    <lineage>
        <taxon>Bacteria</taxon>
        <taxon>candidate division KSB3</taxon>
    </lineage>
</organism>
<dbReference type="InterPro" id="IPR007831">
    <property type="entry name" value="T2SS_GspE_N"/>
</dbReference>
<sequence>MKKMTIQFVCEVLQQHNLVDQKTIDYITANEAEQRKHLKGQSASNGTNGTSDITAVDVISSMNLKVASDPRRSLSEELIMKTLADHWNLPFLKIDLTKLSPCDLASKVSAPFAKKNLVFPVMLSKRILLVAVVNPTNVEALETIRTASKLKVRPVISTKTDILKAIAECYKTIERKKAEQKSLDDFQAYVDAAESEISQDTSSKSSGFTSINTSVSPDKNIVTAVNLMLNYACEQRANEIHIEPKQFFSQIRFRIDGMLYDVKQIPPEIQTSMLLRFKALAGMDISEKRKPQDGRTQFDFHGRSMTLRISTMPMVFGEKIMIRILDQIMFLRHVEDLGFCPEEFEHYMSLISQSNGIILVAGPPGSGKTTTLYSTLDVLSDKGINITTLEDPVEFPYDRFNQIAIQPGVGFTFETAIRHIVRQSPDVIMLSEIRDKTTADNAIQASLLGHLVVGSLHTHDTSSALIRLVKMGTEPFLVESTVIGVLAQRLLRKICPECKEPYSPTEEEMAALHVSTRDLESLSLWKGTGCLKCRGTGYFGQTGIFELMEMTDDIRALIDHNAGSAAIKEAAQHSGMRPLREHAITKMRQGITSCEEVLRVTGGLRKGEPHKFKTKIALSRSETEEQEVFVPS</sequence>
<dbReference type="InterPro" id="IPR037257">
    <property type="entry name" value="T2SS_E_N_sf"/>
</dbReference>